<reference evidence="1" key="1">
    <citation type="submission" date="2021-01" db="EMBL/GenBank/DDBJ databases">
        <authorList>
            <consortium name="Genoscope - CEA"/>
            <person name="William W."/>
        </authorList>
    </citation>
    <scope>NUCLEOTIDE SEQUENCE</scope>
</reference>
<dbReference type="OrthoDB" id="292878at2759"/>
<accession>A0A8S1UNH9</accession>
<protein>
    <submittedName>
        <fullName evidence="1">Uncharacterized protein</fullName>
    </submittedName>
</protein>
<evidence type="ECO:0000313" key="2">
    <source>
        <dbReference type="Proteomes" id="UP000683925"/>
    </source>
</evidence>
<comment type="caution">
    <text evidence="1">The sequence shown here is derived from an EMBL/GenBank/DDBJ whole genome shotgun (WGS) entry which is preliminary data.</text>
</comment>
<keyword evidence="2" id="KW-1185">Reference proteome</keyword>
<dbReference type="Proteomes" id="UP000683925">
    <property type="component" value="Unassembled WGS sequence"/>
</dbReference>
<dbReference type="AlphaFoldDB" id="A0A8S1UNH9"/>
<proteinExistence type="predicted"/>
<gene>
    <name evidence="1" type="ORF">POCTA_138.1.T0470037</name>
</gene>
<evidence type="ECO:0000313" key="1">
    <source>
        <dbReference type="EMBL" id="CAD8165623.1"/>
    </source>
</evidence>
<name>A0A8S1UNH9_PAROT</name>
<dbReference type="EMBL" id="CAJJDP010000047">
    <property type="protein sequence ID" value="CAD8165623.1"/>
    <property type="molecule type" value="Genomic_DNA"/>
</dbReference>
<sequence>MDNVEVEVKKQLNYLKSPANPKDFPKIMDIYKNPIQRILKLNFYPLLKTFPSSELICLELEKDFSNQDYEIQLQSLKLTYSIPFSNLIQIFNSCETAFYYIIEQLCAVNSILQLLLTKETKVDSIEMPKLKITNIYLRVAENCFSNNRDISANYIKSLSKYLQSKLQNPNYLTSVNYDTEQIKQSLLLRIQLLYEKYDEVRIRSKMLFLVSQVLLDSLNRCSTVQQNQNKLIYKLNPHGFHQQNYQSQACMIFCNIILKWTLQYKFSTSQSILFLNINLLVTLMRASLCCSFMIASKNIQRRSIIKRIQSDIALNSVIRYGFEYKYSYIHTNYRNIFPYQNQLSRLLFLLYYFDNLNQKSIELLYQKDQCHLKTVQLDLDEPEELICCLIIAAIHQETNKLILLEIKEICNAFIWNGCNIEAIIMQKLLIQECIKVIPSDEIWLNDLINRMNTNQISFNQKVQTLLIITRKFNESSLNCKIRLYQYLGRVQNLHDITSVNLNFSAQSLTKCL</sequence>
<organism evidence="1 2">
    <name type="scientific">Paramecium octaurelia</name>
    <dbReference type="NCBI Taxonomy" id="43137"/>
    <lineage>
        <taxon>Eukaryota</taxon>
        <taxon>Sar</taxon>
        <taxon>Alveolata</taxon>
        <taxon>Ciliophora</taxon>
        <taxon>Intramacronucleata</taxon>
        <taxon>Oligohymenophorea</taxon>
        <taxon>Peniculida</taxon>
        <taxon>Parameciidae</taxon>
        <taxon>Paramecium</taxon>
    </lineage>
</organism>